<dbReference type="Gene3D" id="2.60.40.420">
    <property type="entry name" value="Cupredoxins - blue copper proteins"/>
    <property type="match status" value="3"/>
</dbReference>
<proteinExistence type="inferred from homology"/>
<dbReference type="STRING" id="1149755.A0A2J6RFA9"/>
<keyword evidence="2" id="KW-0479">Metal-binding</keyword>
<evidence type="ECO:0000259" key="7">
    <source>
        <dbReference type="Pfam" id="PF00394"/>
    </source>
</evidence>
<dbReference type="InterPro" id="IPR001117">
    <property type="entry name" value="Cu-oxidase_2nd"/>
</dbReference>
<evidence type="ECO:0000259" key="8">
    <source>
        <dbReference type="Pfam" id="PF07731"/>
    </source>
</evidence>
<dbReference type="InterPro" id="IPR033138">
    <property type="entry name" value="Cu_oxidase_CS"/>
</dbReference>
<feature type="domain" description="Plastocyanin-like" evidence="8">
    <location>
        <begin position="360"/>
        <end position="492"/>
    </location>
</feature>
<accession>A0A2J6RFA9</accession>
<dbReference type="GO" id="GO:0010106">
    <property type="term" value="P:cellular response to iron ion starvation"/>
    <property type="evidence" value="ECO:0007669"/>
    <property type="project" value="TreeGrafter"/>
</dbReference>
<evidence type="ECO:0000313" key="10">
    <source>
        <dbReference type="EMBL" id="PMD37211.1"/>
    </source>
</evidence>
<protein>
    <submittedName>
        <fullName evidence="10">Ferroxidase</fullName>
    </submittedName>
</protein>
<dbReference type="AlphaFoldDB" id="A0A2J6RFA9"/>
<dbReference type="SUPFAM" id="SSF49503">
    <property type="entry name" value="Cupredoxins"/>
    <property type="match status" value="3"/>
</dbReference>
<keyword evidence="3 6" id="KW-0732">Signal</keyword>
<evidence type="ECO:0000256" key="3">
    <source>
        <dbReference type="ARBA" id="ARBA00022729"/>
    </source>
</evidence>
<evidence type="ECO:0000256" key="1">
    <source>
        <dbReference type="ARBA" id="ARBA00010609"/>
    </source>
</evidence>
<organism evidence="10 11">
    <name type="scientific">Hyaloscypha variabilis (strain UAMH 11265 / GT02V1 / F)</name>
    <name type="common">Meliniomyces variabilis</name>
    <dbReference type="NCBI Taxonomy" id="1149755"/>
    <lineage>
        <taxon>Eukaryota</taxon>
        <taxon>Fungi</taxon>
        <taxon>Dikarya</taxon>
        <taxon>Ascomycota</taxon>
        <taxon>Pezizomycotina</taxon>
        <taxon>Leotiomycetes</taxon>
        <taxon>Helotiales</taxon>
        <taxon>Hyaloscyphaceae</taxon>
        <taxon>Hyaloscypha</taxon>
        <taxon>Hyaloscypha variabilis</taxon>
    </lineage>
</organism>
<dbReference type="PANTHER" id="PTHR11709:SF361">
    <property type="entry name" value="IRON TRANSPORT MULTICOPPER OXIDASE FET3"/>
    <property type="match status" value="1"/>
</dbReference>
<dbReference type="GO" id="GO:0005507">
    <property type="term" value="F:copper ion binding"/>
    <property type="evidence" value="ECO:0007669"/>
    <property type="project" value="InterPro"/>
</dbReference>
<dbReference type="InterPro" id="IPR008972">
    <property type="entry name" value="Cupredoxin"/>
</dbReference>
<dbReference type="FunFam" id="2.60.40.420:FF:000071">
    <property type="entry name" value="Conidial pigment biosynthesis oxidase Abr1/brown 1"/>
    <property type="match status" value="1"/>
</dbReference>
<name>A0A2J6RFA9_HYAVF</name>
<reference evidence="10 11" key="1">
    <citation type="submission" date="2016-04" db="EMBL/GenBank/DDBJ databases">
        <title>A degradative enzymes factory behind the ericoid mycorrhizal symbiosis.</title>
        <authorList>
            <consortium name="DOE Joint Genome Institute"/>
            <person name="Martino E."/>
            <person name="Morin E."/>
            <person name="Grelet G."/>
            <person name="Kuo A."/>
            <person name="Kohler A."/>
            <person name="Daghino S."/>
            <person name="Barry K."/>
            <person name="Choi C."/>
            <person name="Cichocki N."/>
            <person name="Clum A."/>
            <person name="Copeland A."/>
            <person name="Hainaut M."/>
            <person name="Haridas S."/>
            <person name="Labutti K."/>
            <person name="Lindquist E."/>
            <person name="Lipzen A."/>
            <person name="Khouja H.-R."/>
            <person name="Murat C."/>
            <person name="Ohm R."/>
            <person name="Olson A."/>
            <person name="Spatafora J."/>
            <person name="Veneault-Fourrey C."/>
            <person name="Henrissat B."/>
            <person name="Grigoriev I."/>
            <person name="Martin F."/>
            <person name="Perotto S."/>
        </authorList>
    </citation>
    <scope>NUCLEOTIDE SEQUENCE [LARGE SCALE GENOMIC DNA]</scope>
    <source>
        <strain evidence="10 11">F</strain>
    </source>
</reference>
<evidence type="ECO:0000256" key="2">
    <source>
        <dbReference type="ARBA" id="ARBA00022723"/>
    </source>
</evidence>
<keyword evidence="5" id="KW-0186">Copper</keyword>
<dbReference type="OrthoDB" id="2121828at2759"/>
<feature type="domain" description="Plastocyanin-like" evidence="9">
    <location>
        <begin position="28"/>
        <end position="142"/>
    </location>
</feature>
<evidence type="ECO:0000256" key="6">
    <source>
        <dbReference type="SAM" id="SignalP"/>
    </source>
</evidence>
<feature type="domain" description="Plastocyanin-like" evidence="7">
    <location>
        <begin position="151"/>
        <end position="298"/>
    </location>
</feature>
<keyword evidence="11" id="KW-1185">Reference proteome</keyword>
<dbReference type="CDD" id="cd13899">
    <property type="entry name" value="CuRO_3_Fet3p"/>
    <property type="match status" value="1"/>
</dbReference>
<dbReference type="CDD" id="cd13877">
    <property type="entry name" value="CuRO_2_Fet3p_like"/>
    <property type="match status" value="1"/>
</dbReference>
<comment type="similarity">
    <text evidence="1">Belongs to the multicopper oxidase family.</text>
</comment>
<dbReference type="GO" id="GO:0033573">
    <property type="term" value="C:high-affinity iron permease complex"/>
    <property type="evidence" value="ECO:0007669"/>
    <property type="project" value="TreeGrafter"/>
</dbReference>
<dbReference type="PROSITE" id="PS00079">
    <property type="entry name" value="MULTICOPPER_OXIDASE1"/>
    <property type="match status" value="1"/>
</dbReference>
<dbReference type="PROSITE" id="PS00080">
    <property type="entry name" value="MULTICOPPER_OXIDASE2"/>
    <property type="match status" value="1"/>
</dbReference>
<feature type="signal peptide" evidence="6">
    <location>
        <begin position="1"/>
        <end position="18"/>
    </location>
</feature>
<dbReference type="EMBL" id="KZ613949">
    <property type="protein sequence ID" value="PMD37211.1"/>
    <property type="molecule type" value="Genomic_DNA"/>
</dbReference>
<dbReference type="InterPro" id="IPR044130">
    <property type="entry name" value="CuRO_2_Fet3-like"/>
</dbReference>
<evidence type="ECO:0000256" key="4">
    <source>
        <dbReference type="ARBA" id="ARBA00023002"/>
    </source>
</evidence>
<dbReference type="Pfam" id="PF07731">
    <property type="entry name" value="Cu-oxidase_2"/>
    <property type="match status" value="1"/>
</dbReference>
<feature type="chain" id="PRO_5014392779" evidence="6">
    <location>
        <begin position="19"/>
        <end position="566"/>
    </location>
</feature>
<evidence type="ECO:0000256" key="5">
    <source>
        <dbReference type="ARBA" id="ARBA00023008"/>
    </source>
</evidence>
<dbReference type="InterPro" id="IPR002355">
    <property type="entry name" value="Cu_oxidase_Cu_BS"/>
</dbReference>
<evidence type="ECO:0000313" key="11">
    <source>
        <dbReference type="Proteomes" id="UP000235786"/>
    </source>
</evidence>
<dbReference type="Proteomes" id="UP000235786">
    <property type="component" value="Unassembled WGS sequence"/>
</dbReference>
<dbReference type="InterPro" id="IPR011707">
    <property type="entry name" value="Cu-oxidase-like_N"/>
</dbReference>
<keyword evidence="4" id="KW-0560">Oxidoreductase</keyword>
<dbReference type="CDD" id="cd13851">
    <property type="entry name" value="CuRO_1_Fet3p"/>
    <property type="match status" value="1"/>
</dbReference>
<evidence type="ECO:0000259" key="9">
    <source>
        <dbReference type="Pfam" id="PF07732"/>
    </source>
</evidence>
<dbReference type="InterPro" id="IPR011706">
    <property type="entry name" value="Cu-oxidase_C"/>
</dbReference>
<dbReference type="InterPro" id="IPR045087">
    <property type="entry name" value="Cu-oxidase_fam"/>
</dbReference>
<dbReference type="PANTHER" id="PTHR11709">
    <property type="entry name" value="MULTI-COPPER OXIDASE"/>
    <property type="match status" value="1"/>
</dbReference>
<dbReference type="GO" id="GO:0004322">
    <property type="term" value="F:ferroxidase activity"/>
    <property type="evidence" value="ECO:0007669"/>
    <property type="project" value="TreeGrafter"/>
</dbReference>
<dbReference type="Pfam" id="PF07732">
    <property type="entry name" value="Cu-oxidase_3"/>
    <property type="match status" value="1"/>
</dbReference>
<dbReference type="Pfam" id="PF00394">
    <property type="entry name" value="Cu-oxidase"/>
    <property type="match status" value="1"/>
</dbReference>
<gene>
    <name evidence="10" type="ORF">L207DRAFT_531527</name>
</gene>
<sequence length="566" mass="61877">MCLTFVFLLLSLGGLALAGTVTYDWSIDWVTAAPDGFSRQVIGINGAWPCPPIEATVGDTVVINVYNNLGSESTGIHFHGLSQTGTQVMDGPSGVTQCPIPPGSHFTYSFQIDSPGSYWYHSHNKGQYPDGLRGPIVVHDPADPYAGQYDEEFVLTTSDWYHDTVPVLLQQLLSPSNTIFLPPFPDALLLNDSQNVTFQFTAGKTYKIDIISMAALASTFIQFDSHTMRVIGVDGTYIQQHDAYQIRVAPAQRYTVLLNAQPTTRRNYAFLASLDENRDYLNDANPVYPFNVTGYLVYDDTKPLPGPYIVNQWSIVNDFTFVALDDQALLGTPDVEITLNFAFCLDSGGIPRACFNNISYVPQKVPSLFTALSTGPSNSNPTIYGQISPFIAPGGSIVQLTINNLDAAIHPFHLHGHQFQVCERPSSNSGSFNGHTRNFPAVPMRRDTVAVNPRSYAVVRFVADNPGVWLFHCHIEWHVVMGLTATLIEAPESLRGLTIPSDHQAACQAQDIPTSGNAAGNMGNLTDLSGANTVAVYPDYGATYSSPQKKRGVARVRRGGEVFAWR</sequence>
<dbReference type="GO" id="GO:0033215">
    <property type="term" value="P:reductive iron assimilation"/>
    <property type="evidence" value="ECO:0007669"/>
    <property type="project" value="TreeGrafter"/>
</dbReference>